<accession>H3KBY5</accession>
<dbReference type="HOGENOM" id="CLU_949739_0_0_4"/>
<evidence type="ECO:0000313" key="3">
    <source>
        <dbReference type="Proteomes" id="UP000004956"/>
    </source>
</evidence>
<dbReference type="InterPro" id="IPR018631">
    <property type="entry name" value="AAA-ATPase-like_dom"/>
</dbReference>
<dbReference type="SUPFAM" id="SSF52540">
    <property type="entry name" value="P-loop containing nucleoside triphosphate hydrolases"/>
    <property type="match status" value="1"/>
</dbReference>
<keyword evidence="3" id="KW-1185">Reference proteome</keyword>
<organism evidence="2 3">
    <name type="scientific">Sutterella parvirubra YIT 11816</name>
    <dbReference type="NCBI Taxonomy" id="762967"/>
    <lineage>
        <taxon>Bacteria</taxon>
        <taxon>Pseudomonadati</taxon>
        <taxon>Pseudomonadota</taxon>
        <taxon>Betaproteobacteria</taxon>
        <taxon>Burkholderiales</taxon>
        <taxon>Sutterellaceae</taxon>
        <taxon>Sutterella</taxon>
    </lineage>
</organism>
<protein>
    <recommendedName>
        <fullName evidence="1">AAA-ATPase-like domain-containing protein</fullName>
    </recommendedName>
</protein>
<sequence>MTAKEPPRNVIDPPRSTDGFRAIREEGWCFVDKTDVIARLADVGDFLIFLRPAGFGKSLLVSTLAAMWRGGPDAVRGLRAEGRWRHESCRVVVIDLSAIHLPNPWNAGAFASAADELLRHAFAPAGFATAAEPMEPLARWRAFLEASRGVVLLIDGIDAPLRKAPEEGRTEVGRFLEGFLTMVKNLGSGLRFCLITGEAMGLDLAAAVNNFSDVSGDLPFGDLLGFTTADLRTGLRPLVERKAEALGTTPEAVVEQIERTWEGRTFDELRRTRVAQPAAVLAFLTGDEGFPGG</sequence>
<name>H3KBY5_9BURK</name>
<proteinExistence type="predicted"/>
<feature type="domain" description="AAA-ATPase-like" evidence="1">
    <location>
        <begin position="17"/>
        <end position="197"/>
    </location>
</feature>
<evidence type="ECO:0000313" key="2">
    <source>
        <dbReference type="EMBL" id="EHY32373.1"/>
    </source>
</evidence>
<dbReference type="PATRIC" id="fig|762967.3.peg.197"/>
<dbReference type="AlphaFoldDB" id="H3KBY5"/>
<dbReference type="PANTHER" id="PTHR34825:SF1">
    <property type="entry name" value="AAA-ATPASE-LIKE DOMAIN-CONTAINING PROTEIN"/>
    <property type="match status" value="1"/>
</dbReference>
<reference evidence="2 3" key="1">
    <citation type="submission" date="2011-11" db="EMBL/GenBank/DDBJ databases">
        <authorList>
            <person name="Weinstock G."/>
            <person name="Sodergren E."/>
            <person name="Clifton S."/>
            <person name="Fulton L."/>
            <person name="Fulton B."/>
            <person name="Courtney L."/>
            <person name="Fronick C."/>
            <person name="Harrison M."/>
            <person name="Strong C."/>
            <person name="Farmer C."/>
            <person name="Delahaunty K."/>
            <person name="Markovic C."/>
            <person name="Hall O."/>
            <person name="Minx P."/>
            <person name="Tomlinson C."/>
            <person name="Mitreva M."/>
            <person name="Hou S."/>
            <person name="Chen J."/>
            <person name="Wollam A."/>
            <person name="Pepin K.H."/>
            <person name="Johnson M."/>
            <person name="Bhonagiri V."/>
            <person name="Zhang X."/>
            <person name="Suruliraj S."/>
            <person name="Warren W."/>
            <person name="Chinwalla A."/>
            <person name="Mardis E.R."/>
            <person name="Wilson R.K."/>
        </authorList>
    </citation>
    <scope>NUCLEOTIDE SEQUENCE [LARGE SCALE GENOMIC DNA]</scope>
    <source>
        <strain evidence="2 3">YIT 11816</strain>
    </source>
</reference>
<dbReference type="Pfam" id="PF09820">
    <property type="entry name" value="AAA-ATPase_like"/>
    <property type="match status" value="1"/>
</dbReference>
<dbReference type="RefSeq" id="WP_008540632.1">
    <property type="nucleotide sequence ID" value="NZ_JH604861.1"/>
</dbReference>
<dbReference type="InterPro" id="IPR027417">
    <property type="entry name" value="P-loop_NTPase"/>
</dbReference>
<dbReference type="Proteomes" id="UP000004956">
    <property type="component" value="Unassembled WGS sequence"/>
</dbReference>
<comment type="caution">
    <text evidence="2">The sequence shown here is derived from an EMBL/GenBank/DDBJ whole genome shotgun (WGS) entry which is preliminary data.</text>
</comment>
<gene>
    <name evidence="2" type="ORF">HMPREF9440_00232</name>
</gene>
<dbReference type="EMBL" id="AFBQ01000029">
    <property type="protein sequence ID" value="EHY32373.1"/>
    <property type="molecule type" value="Genomic_DNA"/>
</dbReference>
<dbReference type="OrthoDB" id="9146397at2"/>
<dbReference type="STRING" id="762967.HMPREF9440_00232"/>
<dbReference type="PANTHER" id="PTHR34825">
    <property type="entry name" value="CONSERVED PROTEIN, WITH A WEAK D-GALACTARATE DEHYDRATASE/ALTRONATE HYDROLASE DOMAIN"/>
    <property type="match status" value="1"/>
</dbReference>
<evidence type="ECO:0000259" key="1">
    <source>
        <dbReference type="Pfam" id="PF09820"/>
    </source>
</evidence>